<evidence type="ECO:0000313" key="1">
    <source>
        <dbReference type="EMBL" id="QBK90697.1"/>
    </source>
</evidence>
<reference evidence="1" key="1">
    <citation type="journal article" date="2019" name="MBio">
        <title>Virus Genomes from Deep Sea Sediments Expand the Ocean Megavirome and Support Independent Origins of Viral Gigantism.</title>
        <authorList>
            <person name="Backstrom D."/>
            <person name="Yutin N."/>
            <person name="Jorgensen S.L."/>
            <person name="Dharamshi J."/>
            <person name="Homa F."/>
            <person name="Zaremba-Niedwiedzka K."/>
            <person name="Spang A."/>
            <person name="Wolf Y.I."/>
            <person name="Koonin E.V."/>
            <person name="Ettema T.J."/>
        </authorList>
    </citation>
    <scope>NUCLEOTIDE SEQUENCE</scope>
</reference>
<organism evidence="1">
    <name type="scientific">Pithovirus LCPAC104</name>
    <dbReference type="NCBI Taxonomy" id="2506589"/>
    <lineage>
        <taxon>Viruses</taxon>
        <taxon>Pithoviruses</taxon>
    </lineage>
</organism>
<gene>
    <name evidence="1" type="ORF">LCPAC104_01960</name>
</gene>
<proteinExistence type="predicted"/>
<accession>A0A481Z4J4</accession>
<name>A0A481Z4J4_9VIRU</name>
<sequence length="448" mass="49053">MALVPVEIVKSFSNNKRNFGITLSNSPNGNVYWISQFSGNITLEDDLILDITTTNIILSQIESDGEIVSVIPILRYVSQNDESQVVSLSIDKGENFYIATSFINQVILPNNVSFTNRSVSSGTVPLKTTLIMKIDERGCFKYFVQIFGTDGDKFRISTDLEGNTYFISTMLEETTIIPNIKKNTITINNPNSFILMKIDTFGNISWILNGNGKSQGSDITILRNGNIAIIGSFNNILTFGGSNISLSTSQILATTFIANISSEGLVKRAILIPILVPSPNLFTFGEGISSDLSGNLLITGEILGSFSFGNFPVAASLTENLYVAKLTSDLREFLWVRLIRADGDRLNRIFPSITSSIDGSGVSYGTFFTSTDAILGSNNNELIIHLNSNENLVTYRIDSDGRFTWAIFFPNTIESSSKPLALEENVFITGSETISDSQSNAFLAILSR</sequence>
<dbReference type="EMBL" id="MK500497">
    <property type="protein sequence ID" value="QBK90697.1"/>
    <property type="molecule type" value="Genomic_DNA"/>
</dbReference>
<protein>
    <submittedName>
        <fullName evidence="1">Uncharacterized protein</fullName>
    </submittedName>
</protein>